<dbReference type="InterPro" id="IPR010607">
    <property type="entry name" value="DUF1194"/>
</dbReference>
<keyword evidence="1" id="KW-1133">Transmembrane helix</keyword>
<dbReference type="Pfam" id="PF06707">
    <property type="entry name" value="DUF1194"/>
    <property type="match status" value="1"/>
</dbReference>
<protein>
    <recommendedName>
        <fullName evidence="5">VWFA domain-containing protein</fullName>
    </recommendedName>
</protein>
<evidence type="ECO:0008006" key="5">
    <source>
        <dbReference type="Google" id="ProtNLM"/>
    </source>
</evidence>
<keyword evidence="2" id="KW-0732">Signal</keyword>
<dbReference type="AlphaFoldDB" id="A0A238JQR2"/>
<dbReference type="Proteomes" id="UP000207598">
    <property type="component" value="Unassembled WGS sequence"/>
</dbReference>
<keyword evidence="4" id="KW-1185">Reference proteome</keyword>
<keyword evidence="1" id="KW-0812">Transmembrane</keyword>
<feature type="transmembrane region" description="Helical" evidence="1">
    <location>
        <begin position="246"/>
        <end position="266"/>
    </location>
</feature>
<keyword evidence="1" id="KW-0472">Membrane</keyword>
<dbReference type="Gene3D" id="3.40.50.410">
    <property type="entry name" value="von Willebrand factor, type A domain"/>
    <property type="match status" value="1"/>
</dbReference>
<evidence type="ECO:0000256" key="2">
    <source>
        <dbReference type="SAM" id="SignalP"/>
    </source>
</evidence>
<reference evidence="3 4" key="1">
    <citation type="submission" date="2017-05" db="EMBL/GenBank/DDBJ databases">
        <authorList>
            <person name="Song R."/>
            <person name="Chenine A.L."/>
            <person name="Ruprecht R.M."/>
        </authorList>
    </citation>
    <scope>NUCLEOTIDE SEQUENCE [LARGE SCALE GENOMIC DNA]</scope>
    <source>
        <strain evidence="3 4">CECT 8898</strain>
    </source>
</reference>
<gene>
    <name evidence="3" type="ORF">MAA8898_00374</name>
</gene>
<accession>A0A238JQR2</accession>
<evidence type="ECO:0000256" key="1">
    <source>
        <dbReference type="SAM" id="Phobius"/>
    </source>
</evidence>
<dbReference type="EMBL" id="FXYF01000001">
    <property type="protein sequence ID" value="SMX33000.1"/>
    <property type="molecule type" value="Genomic_DNA"/>
</dbReference>
<feature type="signal peptide" evidence="2">
    <location>
        <begin position="1"/>
        <end position="25"/>
    </location>
</feature>
<dbReference type="InterPro" id="IPR036465">
    <property type="entry name" value="vWFA_dom_sf"/>
</dbReference>
<evidence type="ECO:0000313" key="3">
    <source>
        <dbReference type="EMBL" id="SMX33000.1"/>
    </source>
</evidence>
<name>A0A238JQR2_9RHOB</name>
<sequence length="272" mass="27999">MPCNKLSLSALALSGVLATATPSNAVTVDLELLLMNDVSGSITAADFNFQLQGIAAAFRDAAVLQKIQNGAIGQIAVSVAFFADSIVQSIPWTLISDSATAEAFAVAVENAIRPAVGSSDNTSVALLAAEGFFIGNGYEGTRNVIDIVTEGAQDVSGCSFNQPVCAPLQQARDTVLAGEIDTINALLLDDRNFFGNDPADIIQAVPYAQTNMIGGPGAFADFEEDFTGFAAAINAKLLREIDPPPIPLPGAAFLLLGALGALAAAGKRRKAA</sequence>
<dbReference type="SUPFAM" id="SSF53300">
    <property type="entry name" value="vWA-like"/>
    <property type="match status" value="1"/>
</dbReference>
<organism evidence="3 4">
    <name type="scientific">Maliponia aquimaris</name>
    <dbReference type="NCBI Taxonomy" id="1673631"/>
    <lineage>
        <taxon>Bacteria</taxon>
        <taxon>Pseudomonadati</taxon>
        <taxon>Pseudomonadota</taxon>
        <taxon>Alphaproteobacteria</taxon>
        <taxon>Rhodobacterales</taxon>
        <taxon>Paracoccaceae</taxon>
        <taxon>Maliponia</taxon>
    </lineage>
</organism>
<proteinExistence type="predicted"/>
<evidence type="ECO:0000313" key="4">
    <source>
        <dbReference type="Proteomes" id="UP000207598"/>
    </source>
</evidence>
<feature type="chain" id="PRO_5012669601" description="VWFA domain-containing protein" evidence="2">
    <location>
        <begin position="26"/>
        <end position="272"/>
    </location>
</feature>